<name>A0A5N6QJ04_9ROSI</name>
<sequence>MALTTLSLRYSIVARQMIWFAVSMKWFFEGSENTEFPTSLNLSLGRYGLDTLDTFTQRDPWNYIVPDRQKAHRGRRNGVVHETIGELVVESATQLGRERNGSSAKTHDSMGPIEARAGNNRTRYPKPAPECQVFQRGFSPVASVQHCRFLGEEATGKGAVGVGVLVAARGVELKPASVVAVGAWRVGDEPARGVEAVVEGEGGGVAGEEGGSRDVGGSGAVGFTGGALAHLSLPHSGTGALFLVRFCREFSSSE</sequence>
<reference evidence="2 3" key="1">
    <citation type="submission" date="2019-06" db="EMBL/GenBank/DDBJ databases">
        <title>A chromosomal-level reference genome of Carpinus fangiana (Coryloideae, Betulaceae).</title>
        <authorList>
            <person name="Yang X."/>
            <person name="Wang Z."/>
            <person name="Zhang L."/>
            <person name="Hao G."/>
            <person name="Liu J."/>
            <person name="Yang Y."/>
        </authorList>
    </citation>
    <scope>NUCLEOTIDE SEQUENCE [LARGE SCALE GENOMIC DNA]</scope>
    <source>
        <strain evidence="2">Cfa_2016G</strain>
        <tissue evidence="2">Leaf</tissue>
    </source>
</reference>
<accession>A0A5N6QJ04</accession>
<feature type="region of interest" description="Disordered" evidence="1">
    <location>
        <begin position="95"/>
        <end position="125"/>
    </location>
</feature>
<dbReference type="EMBL" id="CM017321">
    <property type="protein sequence ID" value="KAE7999322.1"/>
    <property type="molecule type" value="Genomic_DNA"/>
</dbReference>
<feature type="compositionally biased region" description="Basic and acidic residues" evidence="1">
    <location>
        <begin position="96"/>
        <end position="108"/>
    </location>
</feature>
<evidence type="ECO:0000313" key="2">
    <source>
        <dbReference type="EMBL" id="KAE7999322.1"/>
    </source>
</evidence>
<proteinExistence type="predicted"/>
<evidence type="ECO:0000313" key="3">
    <source>
        <dbReference type="Proteomes" id="UP000327013"/>
    </source>
</evidence>
<organism evidence="2 3">
    <name type="scientific">Carpinus fangiana</name>
    <dbReference type="NCBI Taxonomy" id="176857"/>
    <lineage>
        <taxon>Eukaryota</taxon>
        <taxon>Viridiplantae</taxon>
        <taxon>Streptophyta</taxon>
        <taxon>Embryophyta</taxon>
        <taxon>Tracheophyta</taxon>
        <taxon>Spermatophyta</taxon>
        <taxon>Magnoliopsida</taxon>
        <taxon>eudicotyledons</taxon>
        <taxon>Gunneridae</taxon>
        <taxon>Pentapetalae</taxon>
        <taxon>rosids</taxon>
        <taxon>fabids</taxon>
        <taxon>Fagales</taxon>
        <taxon>Betulaceae</taxon>
        <taxon>Carpinus</taxon>
    </lineage>
</organism>
<protein>
    <submittedName>
        <fullName evidence="2">Uncharacterized protein</fullName>
    </submittedName>
</protein>
<evidence type="ECO:0000256" key="1">
    <source>
        <dbReference type="SAM" id="MobiDB-lite"/>
    </source>
</evidence>
<dbReference type="AlphaFoldDB" id="A0A5N6QJ04"/>
<dbReference type="Proteomes" id="UP000327013">
    <property type="component" value="Chromosome 1"/>
</dbReference>
<keyword evidence="3" id="KW-1185">Reference proteome</keyword>
<gene>
    <name evidence="2" type="ORF">FH972_003766</name>
</gene>